<feature type="transmembrane region" description="Helical" evidence="16">
    <location>
        <begin position="28"/>
        <end position="50"/>
    </location>
</feature>
<keyword evidence="9" id="KW-0762">Sugar transport</keyword>
<comment type="catalytic activity">
    <reaction evidence="1">
        <text>D-mannitol(out) + N(pros)-phospho-L-histidyl-[protein] = D-mannitol 1-phosphate(in) + L-histidyl-[protein]</text>
        <dbReference type="Rhea" id="RHEA:33363"/>
        <dbReference type="Rhea" id="RHEA-COMP:9745"/>
        <dbReference type="Rhea" id="RHEA-COMP:9746"/>
        <dbReference type="ChEBI" id="CHEBI:16899"/>
        <dbReference type="ChEBI" id="CHEBI:29979"/>
        <dbReference type="ChEBI" id="CHEBI:61381"/>
        <dbReference type="ChEBI" id="CHEBI:64837"/>
        <dbReference type="EC" id="2.7.1.197"/>
    </reaction>
</comment>
<feature type="transmembrane region" description="Helical" evidence="16">
    <location>
        <begin position="254"/>
        <end position="272"/>
    </location>
</feature>
<dbReference type="InterPro" id="IPR013011">
    <property type="entry name" value="PTS_EIIB_2"/>
</dbReference>
<evidence type="ECO:0000256" key="16">
    <source>
        <dbReference type="SAM" id="Phobius"/>
    </source>
</evidence>
<dbReference type="RefSeq" id="WP_091745550.1">
    <property type="nucleotide sequence ID" value="NZ_FODY01000007.1"/>
</dbReference>
<comment type="subcellular location">
    <subcellularLocation>
        <location evidence="3">Cell membrane</location>
        <topology evidence="3">Multi-pass membrane protein</topology>
    </subcellularLocation>
</comment>
<evidence type="ECO:0000313" key="19">
    <source>
        <dbReference type="EMBL" id="SEO94733.1"/>
    </source>
</evidence>
<dbReference type="GO" id="GO:0022872">
    <property type="term" value="F:protein-N(PI)-phosphohistidine-mannitol phosphotransferase system transmembrane transporter activity"/>
    <property type="evidence" value="ECO:0007669"/>
    <property type="project" value="InterPro"/>
</dbReference>
<keyword evidence="13 16" id="KW-1133">Transmembrane helix</keyword>
<dbReference type="GO" id="GO:0005886">
    <property type="term" value="C:plasma membrane"/>
    <property type="evidence" value="ECO:0007669"/>
    <property type="project" value="UniProtKB-SubCell"/>
</dbReference>
<evidence type="ECO:0000256" key="12">
    <source>
        <dbReference type="ARBA" id="ARBA00022692"/>
    </source>
</evidence>
<keyword evidence="7" id="KW-1003">Cell membrane</keyword>
<dbReference type="GO" id="GO:0009401">
    <property type="term" value="P:phosphoenolpyruvate-dependent sugar phosphotransferase system"/>
    <property type="evidence" value="ECO:0007669"/>
    <property type="project" value="UniProtKB-KW"/>
</dbReference>
<sequence>MQSSIAQTESQGARVAIQKFGRFLSGMVMPNIGAFIAWGLITALFIPTGWIPNEYFAKLVGPMITFLLPLLIGYTGGKMVHDVRGGVVGAVATVGVIVGADIPMFLGAMIMGPFGGWIIKKIDAAFEGKVPSGFEMLVNNFSAGIGGAIVALVGYSGVGPVVGGLSKALAAGVGVIISAGMLPLANVFIEPAKVLFLNNAINHGILSPIGLGQAAQAGKSIIFLLEPNPGPGLGILLAYWLVGKGMAKQSSPGAIIIHFLGGIHEIYFPYILMNPRLILAAMGGGVAGTLTFQILGAGLVAVPSPGSIFALIAMSPKGGLFPVLAGVAVATAVSFFIASALLKMGGQTEEDDLEQATVKMQQMKGKKVETKAVTNVRKVVFACDAGMGSSAMGASILRKKFKDAGLDITVINTAINELPGDADIVITQKSLTERAKGKLPGAEHISIENFLSSPEYDQLVERLS</sequence>
<evidence type="ECO:0000256" key="15">
    <source>
        <dbReference type="ARBA" id="ARBA00033349"/>
    </source>
</evidence>
<dbReference type="OrthoDB" id="9814222at2"/>
<keyword evidence="20" id="KW-1185">Reference proteome</keyword>
<dbReference type="NCBIfam" id="NF011663">
    <property type="entry name" value="PRK15083.1"/>
    <property type="match status" value="1"/>
</dbReference>
<feature type="domain" description="PTS EIIC type-2" evidence="18">
    <location>
        <begin position="20"/>
        <end position="351"/>
    </location>
</feature>
<dbReference type="InterPro" id="IPR003352">
    <property type="entry name" value="PTS_EIIC"/>
</dbReference>
<gene>
    <name evidence="19" type="ORF">SAMN04490178_107118</name>
</gene>
<feature type="transmembrane region" description="Helical" evidence="16">
    <location>
        <begin position="320"/>
        <end position="342"/>
    </location>
</feature>
<comment type="function">
    <text evidence="2">The phosphoenolpyruvate-dependent sugar phosphotransferase system (sugar PTS), a major carbohydrate active transport system, catalyzes the phosphorylation of incoming sugar substrates concomitantly with their translocation across the cell membrane. The enzyme II CmtAB PTS system is involved in D-mannitol transport.</text>
</comment>
<evidence type="ECO:0000256" key="3">
    <source>
        <dbReference type="ARBA" id="ARBA00004651"/>
    </source>
</evidence>
<dbReference type="EC" id="2.7.1.197" evidence="4"/>
<dbReference type="InterPro" id="IPR003501">
    <property type="entry name" value="PTS_EIIB_2/3"/>
</dbReference>
<evidence type="ECO:0000256" key="6">
    <source>
        <dbReference type="ARBA" id="ARBA00022448"/>
    </source>
</evidence>
<accession>A0A1H8TW25</accession>
<evidence type="ECO:0000256" key="10">
    <source>
        <dbReference type="ARBA" id="ARBA00022679"/>
    </source>
</evidence>
<evidence type="ECO:0000256" key="7">
    <source>
        <dbReference type="ARBA" id="ARBA00022475"/>
    </source>
</evidence>
<keyword evidence="8" id="KW-0597">Phosphoprotein</keyword>
<evidence type="ECO:0000256" key="1">
    <source>
        <dbReference type="ARBA" id="ARBA00001655"/>
    </source>
</evidence>
<dbReference type="Pfam" id="PF02302">
    <property type="entry name" value="PTS_IIB"/>
    <property type="match status" value="1"/>
</dbReference>
<keyword evidence="14 16" id="KW-0472">Membrane</keyword>
<organism evidence="19 20">
    <name type="scientific">Propionispora vibrioides</name>
    <dbReference type="NCBI Taxonomy" id="112903"/>
    <lineage>
        <taxon>Bacteria</taxon>
        <taxon>Bacillati</taxon>
        <taxon>Bacillota</taxon>
        <taxon>Negativicutes</taxon>
        <taxon>Selenomonadales</taxon>
        <taxon>Sporomusaceae</taxon>
        <taxon>Propionispora</taxon>
    </lineage>
</organism>
<dbReference type="InterPro" id="IPR013014">
    <property type="entry name" value="PTS_EIIC_2"/>
</dbReference>
<dbReference type="SUPFAM" id="SSF52794">
    <property type="entry name" value="PTS system IIB component-like"/>
    <property type="match status" value="1"/>
</dbReference>
<dbReference type="InterPro" id="IPR004718">
    <property type="entry name" value="PTS_IIC_mtl"/>
</dbReference>
<evidence type="ECO:0000256" key="13">
    <source>
        <dbReference type="ARBA" id="ARBA00022989"/>
    </source>
</evidence>
<dbReference type="InterPro" id="IPR029503">
    <property type="entry name" value="PTS_EIIB_mannitol"/>
</dbReference>
<dbReference type="CDD" id="cd05567">
    <property type="entry name" value="PTS_IIB_mannitol"/>
    <property type="match status" value="1"/>
</dbReference>
<dbReference type="PANTHER" id="PTHR30181:SF2">
    <property type="entry name" value="PTS SYSTEM MANNITOL-SPECIFIC EIICBA COMPONENT"/>
    <property type="match status" value="1"/>
</dbReference>
<evidence type="ECO:0000313" key="20">
    <source>
        <dbReference type="Proteomes" id="UP000198847"/>
    </source>
</evidence>
<feature type="transmembrane region" description="Helical" evidence="16">
    <location>
        <begin position="56"/>
        <end position="75"/>
    </location>
</feature>
<dbReference type="STRING" id="112903.SAMN04490178_107118"/>
<keyword evidence="10" id="KW-0808">Transferase</keyword>
<proteinExistence type="predicted"/>
<evidence type="ECO:0000256" key="8">
    <source>
        <dbReference type="ARBA" id="ARBA00022553"/>
    </source>
</evidence>
<dbReference type="FunFam" id="3.40.50.2300:FF:000047">
    <property type="entry name" value="PTS system mannitol-specific transporter subunit IICBA"/>
    <property type="match status" value="1"/>
</dbReference>
<evidence type="ECO:0000256" key="11">
    <source>
        <dbReference type="ARBA" id="ARBA00022683"/>
    </source>
</evidence>
<feature type="transmembrane region" description="Helical" evidence="16">
    <location>
        <begin position="87"/>
        <end position="111"/>
    </location>
</feature>
<feature type="domain" description="PTS EIIB type-2" evidence="17">
    <location>
        <begin position="377"/>
        <end position="464"/>
    </location>
</feature>
<keyword evidence="12 16" id="KW-0812">Transmembrane</keyword>
<dbReference type="PROSITE" id="PS51104">
    <property type="entry name" value="PTS_EIIC_TYPE_2"/>
    <property type="match status" value="1"/>
</dbReference>
<evidence type="ECO:0000256" key="9">
    <source>
        <dbReference type="ARBA" id="ARBA00022597"/>
    </source>
</evidence>
<evidence type="ECO:0000259" key="18">
    <source>
        <dbReference type="PROSITE" id="PS51104"/>
    </source>
</evidence>
<name>A0A1H8TW25_9FIRM</name>
<reference evidence="19 20" key="1">
    <citation type="submission" date="2016-10" db="EMBL/GenBank/DDBJ databases">
        <authorList>
            <person name="de Groot N.N."/>
        </authorList>
    </citation>
    <scope>NUCLEOTIDE SEQUENCE [LARGE SCALE GENOMIC DNA]</scope>
    <source>
        <strain evidence="19 20">DSM 13305</strain>
    </source>
</reference>
<dbReference type="InterPro" id="IPR036095">
    <property type="entry name" value="PTS_EIIB-like_sf"/>
</dbReference>
<evidence type="ECO:0000256" key="14">
    <source>
        <dbReference type="ARBA" id="ARBA00023136"/>
    </source>
</evidence>
<keyword evidence="6" id="KW-0813">Transport</keyword>
<dbReference type="Gene3D" id="3.40.50.2300">
    <property type="match status" value="1"/>
</dbReference>
<dbReference type="InterPro" id="IPR050893">
    <property type="entry name" value="Sugar_PTS"/>
</dbReference>
<dbReference type="Pfam" id="PF02378">
    <property type="entry name" value="PTS_EIIC"/>
    <property type="match status" value="1"/>
</dbReference>
<feature type="transmembrane region" description="Helical" evidence="16">
    <location>
        <begin position="169"/>
        <end position="189"/>
    </location>
</feature>
<dbReference type="PANTHER" id="PTHR30181">
    <property type="entry name" value="MANNITOL PERMEASE IIC COMPONENT"/>
    <property type="match status" value="1"/>
</dbReference>
<dbReference type="Proteomes" id="UP000198847">
    <property type="component" value="Unassembled WGS sequence"/>
</dbReference>
<evidence type="ECO:0000259" key="17">
    <source>
        <dbReference type="PROSITE" id="PS51099"/>
    </source>
</evidence>
<feature type="transmembrane region" description="Helical" evidence="16">
    <location>
        <begin position="141"/>
        <end position="162"/>
    </location>
</feature>
<dbReference type="GO" id="GO:0090563">
    <property type="term" value="F:protein-phosphocysteine-sugar phosphotransferase activity"/>
    <property type="evidence" value="ECO:0007669"/>
    <property type="project" value="TreeGrafter"/>
</dbReference>
<dbReference type="NCBIfam" id="TIGR00851">
    <property type="entry name" value="mtlA"/>
    <property type="match status" value="1"/>
</dbReference>
<keyword evidence="11" id="KW-0598">Phosphotransferase system</keyword>
<dbReference type="PROSITE" id="PS51099">
    <property type="entry name" value="PTS_EIIB_TYPE_2"/>
    <property type="match status" value="1"/>
</dbReference>
<evidence type="ECO:0000256" key="4">
    <source>
        <dbReference type="ARBA" id="ARBA00011909"/>
    </source>
</evidence>
<protein>
    <recommendedName>
        <fullName evidence="5">PTS system mannitol-specific EIICB component</fullName>
        <ecNumber evidence="4">2.7.1.197</ecNumber>
    </recommendedName>
    <alternativeName>
        <fullName evidence="15">EIICB-Mtl</fullName>
    </alternativeName>
</protein>
<dbReference type="AlphaFoldDB" id="A0A1H8TW25"/>
<evidence type="ECO:0000256" key="2">
    <source>
        <dbReference type="ARBA" id="ARBA00002434"/>
    </source>
</evidence>
<dbReference type="EMBL" id="FODY01000007">
    <property type="protein sequence ID" value="SEO94733.1"/>
    <property type="molecule type" value="Genomic_DNA"/>
</dbReference>
<evidence type="ECO:0000256" key="5">
    <source>
        <dbReference type="ARBA" id="ARBA00021825"/>
    </source>
</evidence>